<comment type="caution">
    <text evidence="1">The sequence shown here is derived from an EMBL/GenBank/DDBJ whole genome shotgun (WGS) entry which is preliminary data.</text>
</comment>
<evidence type="ECO:0000313" key="2">
    <source>
        <dbReference type="Proteomes" id="UP000777265"/>
    </source>
</evidence>
<protein>
    <submittedName>
        <fullName evidence="1">Uncharacterized protein</fullName>
    </submittedName>
</protein>
<reference evidence="1" key="2">
    <citation type="submission" date="2020-01" db="EMBL/GenBank/DDBJ databases">
        <authorList>
            <person name="Campanaro S."/>
        </authorList>
    </citation>
    <scope>NUCLEOTIDE SEQUENCE</scope>
    <source>
        <strain evidence="1">AS06rmzACSIP_7</strain>
    </source>
</reference>
<reference evidence="1" key="1">
    <citation type="journal article" date="2020" name="Biotechnol. Biofuels">
        <title>New insights from the biogas microbiome by comprehensive genome-resolved metagenomics of nearly 1600 species originating from multiple anaerobic digesters.</title>
        <authorList>
            <person name="Campanaro S."/>
            <person name="Treu L."/>
            <person name="Rodriguez-R L.M."/>
            <person name="Kovalovszki A."/>
            <person name="Ziels R.M."/>
            <person name="Maus I."/>
            <person name="Zhu X."/>
            <person name="Kougias P.G."/>
            <person name="Basile A."/>
            <person name="Luo G."/>
            <person name="Schluter A."/>
            <person name="Konstantinidis K.T."/>
            <person name="Angelidaki I."/>
        </authorList>
    </citation>
    <scope>NUCLEOTIDE SEQUENCE</scope>
    <source>
        <strain evidence="1">AS06rmzACSIP_7</strain>
    </source>
</reference>
<dbReference type="Proteomes" id="UP000777265">
    <property type="component" value="Unassembled WGS sequence"/>
</dbReference>
<dbReference type="AlphaFoldDB" id="A0A971M512"/>
<accession>A0A971M512</accession>
<organism evidence="1 2">
    <name type="scientific">Syntrophorhabdus aromaticivorans</name>
    <dbReference type="NCBI Taxonomy" id="328301"/>
    <lineage>
        <taxon>Bacteria</taxon>
        <taxon>Pseudomonadati</taxon>
        <taxon>Thermodesulfobacteriota</taxon>
        <taxon>Syntrophorhabdia</taxon>
        <taxon>Syntrophorhabdales</taxon>
        <taxon>Syntrophorhabdaceae</taxon>
        <taxon>Syntrophorhabdus</taxon>
    </lineage>
</organism>
<sequence length="49" mass="5621">MLIVDSLKIFNTFNQRWMGIIKSDTEEGVRAEVGKIIFRRSLEGVDHGL</sequence>
<name>A0A971M512_9BACT</name>
<dbReference type="EMBL" id="JAAYEE010000114">
    <property type="protein sequence ID" value="NLW35211.1"/>
    <property type="molecule type" value="Genomic_DNA"/>
</dbReference>
<gene>
    <name evidence="1" type="ORF">GXY80_06980</name>
</gene>
<evidence type="ECO:0000313" key="1">
    <source>
        <dbReference type="EMBL" id="NLW35211.1"/>
    </source>
</evidence>
<proteinExistence type="predicted"/>